<dbReference type="GO" id="GO:0006352">
    <property type="term" value="P:DNA-templated transcription initiation"/>
    <property type="evidence" value="ECO:0007669"/>
    <property type="project" value="InterPro"/>
</dbReference>
<evidence type="ECO:0000256" key="4">
    <source>
        <dbReference type="ARBA" id="ARBA00023163"/>
    </source>
</evidence>
<dbReference type="EMBL" id="QSOF01000033">
    <property type="protein sequence ID" value="RGI72614.1"/>
    <property type="molecule type" value="Genomic_DNA"/>
</dbReference>
<dbReference type="InterPro" id="IPR036388">
    <property type="entry name" value="WH-like_DNA-bd_sf"/>
</dbReference>
<dbReference type="SUPFAM" id="SSF88659">
    <property type="entry name" value="Sigma3 and sigma4 domains of RNA polymerase sigma factors"/>
    <property type="match status" value="1"/>
</dbReference>
<evidence type="ECO:0000313" key="11">
    <source>
        <dbReference type="EMBL" id="RGV41883.1"/>
    </source>
</evidence>
<dbReference type="GO" id="GO:0003677">
    <property type="term" value="F:DNA binding"/>
    <property type="evidence" value="ECO:0007669"/>
    <property type="project" value="InterPro"/>
</dbReference>
<reference evidence="14 15" key="2">
    <citation type="submission" date="2018-08" db="EMBL/GenBank/DDBJ databases">
        <title>A genome reference for cultivated species of the human gut microbiota.</title>
        <authorList>
            <person name="Zou Y."/>
            <person name="Xue W."/>
            <person name="Luo G."/>
        </authorList>
    </citation>
    <scope>NUCLEOTIDE SEQUENCE [LARGE SCALE GENOMIC DNA]</scope>
    <source>
        <strain evidence="11 16">AF14-42</strain>
        <strain evidence="12 15">AM27-46</strain>
        <strain evidence="10 14">TM10-17</strain>
    </source>
</reference>
<keyword evidence="4" id="KW-0804">Transcription</keyword>
<dbReference type="Pfam" id="PF04542">
    <property type="entry name" value="Sigma70_r2"/>
    <property type="match status" value="1"/>
</dbReference>
<evidence type="ECO:0000313" key="7">
    <source>
        <dbReference type="EMBL" id="CUQ30241.1"/>
    </source>
</evidence>
<dbReference type="Proteomes" id="UP000431575">
    <property type="component" value="Unassembled WGS sequence"/>
</dbReference>
<feature type="domain" description="RNA polymerase sigma-70 region 2" evidence="5">
    <location>
        <begin position="27"/>
        <end position="92"/>
    </location>
</feature>
<evidence type="ECO:0000313" key="9">
    <source>
        <dbReference type="EMBL" id="KAB4238903.1"/>
    </source>
</evidence>
<sequence length="188" mass="21952">MGYAVDFDGQLYNGLSIGKAEAFASVFDRYHRLLYALAYRYLKSGPEAEDAVQHTFMRLWEQRETFDFSEGLRSLLFTILKNYILNELRHQRIVLEKHEELLQQNSEEEDVMKALEDADFRRHLRSVIGKLPPQKQKICLMKIEQGLSNQEIADKLHITIPTVKSHYTQAIKQLRGMIDKLILILLVC</sequence>
<dbReference type="InterPro" id="IPR014327">
    <property type="entry name" value="RNA_pol_sigma70_bacteroid"/>
</dbReference>
<keyword evidence="3" id="KW-0731">Sigma factor</keyword>
<evidence type="ECO:0000256" key="1">
    <source>
        <dbReference type="ARBA" id="ARBA00010641"/>
    </source>
</evidence>
<dbReference type="Proteomes" id="UP000095788">
    <property type="component" value="Unassembled WGS sequence"/>
</dbReference>
<dbReference type="EMBL" id="QRZC01000012">
    <property type="protein sequence ID" value="RGV41883.1"/>
    <property type="molecule type" value="Genomic_DNA"/>
</dbReference>
<dbReference type="InterPro" id="IPR013325">
    <property type="entry name" value="RNA_pol_sigma_r2"/>
</dbReference>
<evidence type="ECO:0000259" key="6">
    <source>
        <dbReference type="Pfam" id="PF08281"/>
    </source>
</evidence>
<evidence type="ECO:0000313" key="8">
    <source>
        <dbReference type="EMBL" id="KAB4210989.1"/>
    </source>
</evidence>
<evidence type="ECO:0000259" key="5">
    <source>
        <dbReference type="Pfam" id="PF04542"/>
    </source>
</evidence>
<evidence type="ECO:0000313" key="13">
    <source>
        <dbReference type="Proteomes" id="UP000095788"/>
    </source>
</evidence>
<dbReference type="Gene3D" id="1.10.10.10">
    <property type="entry name" value="Winged helix-like DNA-binding domain superfamily/Winged helix DNA-binding domain"/>
    <property type="match status" value="1"/>
</dbReference>
<dbReference type="InterPro" id="IPR000792">
    <property type="entry name" value="Tscrpt_reg_LuxR_C"/>
</dbReference>
<dbReference type="SUPFAM" id="SSF88946">
    <property type="entry name" value="Sigma2 domain of RNA polymerase sigma factors"/>
    <property type="match status" value="1"/>
</dbReference>
<dbReference type="InterPro" id="IPR013249">
    <property type="entry name" value="RNA_pol_sigma70_r4_t2"/>
</dbReference>
<dbReference type="PANTHER" id="PTHR43133:SF46">
    <property type="entry name" value="RNA POLYMERASE SIGMA-70 FACTOR ECF SUBFAMILY"/>
    <property type="match status" value="1"/>
</dbReference>
<dbReference type="Proteomes" id="UP000263754">
    <property type="component" value="Unassembled WGS sequence"/>
</dbReference>
<name>A0A174VAR1_BACUN</name>
<evidence type="ECO:0000313" key="16">
    <source>
        <dbReference type="Proteomes" id="UP000285343"/>
    </source>
</evidence>
<reference evidence="7 13" key="1">
    <citation type="submission" date="2015-09" db="EMBL/GenBank/DDBJ databases">
        <authorList>
            <consortium name="Pathogen Informatics"/>
        </authorList>
    </citation>
    <scope>NUCLEOTIDE SEQUENCE [LARGE SCALE GENOMIC DNA]</scope>
    <source>
        <strain evidence="7 13">2789STDY5834942</strain>
    </source>
</reference>
<dbReference type="InterPro" id="IPR039425">
    <property type="entry name" value="RNA_pol_sigma-70-like"/>
</dbReference>
<dbReference type="InterPro" id="IPR013324">
    <property type="entry name" value="RNA_pol_sigma_r3/r4-like"/>
</dbReference>
<dbReference type="NCBIfam" id="TIGR02937">
    <property type="entry name" value="sigma70-ECF"/>
    <property type="match status" value="1"/>
</dbReference>
<evidence type="ECO:0000313" key="10">
    <source>
        <dbReference type="EMBL" id="RGI72614.1"/>
    </source>
</evidence>
<dbReference type="CDD" id="cd06171">
    <property type="entry name" value="Sigma70_r4"/>
    <property type="match status" value="1"/>
</dbReference>
<evidence type="ECO:0000313" key="17">
    <source>
        <dbReference type="Proteomes" id="UP000431575"/>
    </source>
</evidence>
<evidence type="ECO:0000313" key="12">
    <source>
        <dbReference type="EMBL" id="RHE56127.1"/>
    </source>
</evidence>
<evidence type="ECO:0000256" key="3">
    <source>
        <dbReference type="ARBA" id="ARBA00023082"/>
    </source>
</evidence>
<comment type="similarity">
    <text evidence="1">Belongs to the sigma-70 factor family. ECF subfamily.</text>
</comment>
<dbReference type="InterPro" id="IPR014284">
    <property type="entry name" value="RNA_pol_sigma-70_dom"/>
</dbReference>
<dbReference type="GO" id="GO:0016987">
    <property type="term" value="F:sigma factor activity"/>
    <property type="evidence" value="ECO:0007669"/>
    <property type="project" value="UniProtKB-KW"/>
</dbReference>
<gene>
    <name evidence="7" type="primary">rpoE_8</name>
    <name evidence="12" type="ORF">DW729_18165</name>
    <name evidence="11" type="ORF">DWW14_10865</name>
    <name evidence="10" type="ORF">DXD90_18185</name>
    <name evidence="7" type="ORF">ERS852554_03906</name>
    <name evidence="9" type="ORF">GAP41_17270</name>
    <name evidence="8" type="ORF">GAP55_15160</name>
</gene>
<organism evidence="7 13">
    <name type="scientific">Bacteroides uniformis</name>
    <dbReference type="NCBI Taxonomy" id="820"/>
    <lineage>
        <taxon>Bacteria</taxon>
        <taxon>Pseudomonadati</taxon>
        <taxon>Bacteroidota</taxon>
        <taxon>Bacteroidia</taxon>
        <taxon>Bacteroidales</taxon>
        <taxon>Bacteroidaceae</taxon>
        <taxon>Bacteroides</taxon>
    </lineage>
</organism>
<dbReference type="EMBL" id="CZBF01000009">
    <property type="protein sequence ID" value="CUQ30241.1"/>
    <property type="molecule type" value="Genomic_DNA"/>
</dbReference>
<dbReference type="RefSeq" id="WP_005834993.1">
    <property type="nucleotide sequence ID" value="NZ_CAKOCG010000021.1"/>
</dbReference>
<dbReference type="AlphaFoldDB" id="A0A174VAR1"/>
<accession>A0A174VAR1</accession>
<dbReference type="Pfam" id="PF08281">
    <property type="entry name" value="Sigma70_r4_2"/>
    <property type="match status" value="1"/>
</dbReference>
<keyword evidence="2" id="KW-0805">Transcription regulation</keyword>
<reference evidence="17 18" key="3">
    <citation type="journal article" date="2019" name="Nat. Med.">
        <title>A library of human gut bacterial isolates paired with longitudinal multiomics data enables mechanistic microbiome research.</title>
        <authorList>
            <person name="Poyet M."/>
            <person name="Groussin M."/>
            <person name="Gibbons S.M."/>
            <person name="Avila-Pacheco J."/>
            <person name="Jiang X."/>
            <person name="Kearney S.M."/>
            <person name="Perrotta A.R."/>
            <person name="Berdy B."/>
            <person name="Zhao S."/>
            <person name="Lieberman T.D."/>
            <person name="Swanson P.K."/>
            <person name="Smith M."/>
            <person name="Roesemann S."/>
            <person name="Alexander J.E."/>
            <person name="Rich S.A."/>
            <person name="Livny J."/>
            <person name="Vlamakis H."/>
            <person name="Clish C."/>
            <person name="Bullock K."/>
            <person name="Deik A."/>
            <person name="Scott J."/>
            <person name="Pierce K.A."/>
            <person name="Xavier R.J."/>
            <person name="Alm E.J."/>
        </authorList>
    </citation>
    <scope>NUCLEOTIDE SEQUENCE [LARGE SCALE GENOMIC DNA]</scope>
    <source>
        <strain evidence="8 18">BIOML-A11</strain>
        <strain evidence="9 17">BIOML-A6</strain>
    </source>
</reference>
<dbReference type="EMBL" id="QSKL01000027">
    <property type="protein sequence ID" value="RHE56127.1"/>
    <property type="molecule type" value="Genomic_DNA"/>
</dbReference>
<dbReference type="EMBL" id="WCTM01000012">
    <property type="protein sequence ID" value="KAB4238903.1"/>
    <property type="molecule type" value="Genomic_DNA"/>
</dbReference>
<proteinExistence type="inferred from homology"/>
<dbReference type="Gene3D" id="1.10.1740.10">
    <property type="match status" value="1"/>
</dbReference>
<dbReference type="NCBIfam" id="TIGR02985">
    <property type="entry name" value="Sig70_bacteroi1"/>
    <property type="match status" value="1"/>
</dbReference>
<evidence type="ECO:0000313" key="14">
    <source>
        <dbReference type="Proteomes" id="UP000263754"/>
    </source>
</evidence>
<feature type="domain" description="RNA polymerase sigma factor 70 region 4 type 2" evidence="6">
    <location>
        <begin position="124"/>
        <end position="174"/>
    </location>
</feature>
<dbReference type="Proteomes" id="UP000466952">
    <property type="component" value="Unassembled WGS sequence"/>
</dbReference>
<dbReference type="Proteomes" id="UP000285343">
    <property type="component" value="Unassembled WGS sequence"/>
</dbReference>
<evidence type="ECO:0000256" key="2">
    <source>
        <dbReference type="ARBA" id="ARBA00023015"/>
    </source>
</evidence>
<dbReference type="PANTHER" id="PTHR43133">
    <property type="entry name" value="RNA POLYMERASE ECF-TYPE SIGMA FACTO"/>
    <property type="match status" value="1"/>
</dbReference>
<dbReference type="InterPro" id="IPR007627">
    <property type="entry name" value="RNA_pol_sigma70_r2"/>
</dbReference>
<evidence type="ECO:0000313" key="15">
    <source>
        <dbReference type="Proteomes" id="UP000284640"/>
    </source>
</evidence>
<evidence type="ECO:0000313" key="18">
    <source>
        <dbReference type="Proteomes" id="UP000466952"/>
    </source>
</evidence>
<dbReference type="PRINTS" id="PR00038">
    <property type="entry name" value="HTHLUXR"/>
</dbReference>
<protein>
    <submittedName>
        <fullName evidence="7">Putative RNA polymerase ECF-type sigma factor</fullName>
    </submittedName>
    <submittedName>
        <fullName evidence="8">RNA polymerase sigma-70 factor</fullName>
    </submittedName>
</protein>
<dbReference type="EMBL" id="WCTR01000011">
    <property type="protein sequence ID" value="KAB4210989.1"/>
    <property type="molecule type" value="Genomic_DNA"/>
</dbReference>
<dbReference type="Proteomes" id="UP000284640">
    <property type="component" value="Unassembled WGS sequence"/>
</dbReference>